<dbReference type="PANTHER" id="PTHR30217:SF10">
    <property type="entry name" value="23S RRNA 5-HYDROXYCYTIDINE C2501 SYNTHASE"/>
    <property type="match status" value="1"/>
</dbReference>
<evidence type="ECO:0000313" key="3">
    <source>
        <dbReference type="EMBL" id="VTS01089.1"/>
    </source>
</evidence>
<protein>
    <recommendedName>
        <fullName evidence="2">Peptidase U32 collagenase domain-containing protein</fullName>
    </recommendedName>
</protein>
<evidence type="ECO:0000259" key="2">
    <source>
        <dbReference type="Pfam" id="PF12392"/>
    </source>
</evidence>
<name>A0A6P2DIA6_9BACT</name>
<dbReference type="Pfam" id="PF12392">
    <property type="entry name" value="DUF3656"/>
    <property type="match status" value="1"/>
</dbReference>
<dbReference type="RefSeq" id="WP_162672353.1">
    <property type="nucleotide sequence ID" value="NZ_LR593886.1"/>
</dbReference>
<evidence type="ECO:0000313" key="4">
    <source>
        <dbReference type="Proteomes" id="UP000464178"/>
    </source>
</evidence>
<dbReference type="InterPro" id="IPR020988">
    <property type="entry name" value="Pept_U32_collagenase"/>
</dbReference>
<dbReference type="InterPro" id="IPR051454">
    <property type="entry name" value="RNA/ubiquinone_mod_enzymes"/>
</dbReference>
<proteinExistence type="predicted"/>
<gene>
    <name evidence="3" type="ORF">SOIL9_79660</name>
</gene>
<reference evidence="3 4" key="1">
    <citation type="submission" date="2019-05" db="EMBL/GenBank/DDBJ databases">
        <authorList>
            <consortium name="Science for Life Laboratories"/>
        </authorList>
    </citation>
    <scope>NUCLEOTIDE SEQUENCE [LARGE SCALE GENOMIC DNA]</scope>
    <source>
        <strain evidence="3">Soil9</strain>
    </source>
</reference>
<feature type="domain" description="Peptidase U32 collagenase" evidence="2">
    <location>
        <begin position="395"/>
        <end position="514"/>
    </location>
</feature>
<dbReference type="KEGG" id="gms:SOIL9_79660"/>
<dbReference type="PANTHER" id="PTHR30217">
    <property type="entry name" value="PEPTIDASE U32 FAMILY"/>
    <property type="match status" value="1"/>
</dbReference>
<dbReference type="InterPro" id="IPR001539">
    <property type="entry name" value="Peptidase_U32"/>
</dbReference>
<dbReference type="EMBL" id="LR593886">
    <property type="protein sequence ID" value="VTS01089.1"/>
    <property type="molecule type" value="Genomic_DNA"/>
</dbReference>
<feature type="region of interest" description="Disordered" evidence="1">
    <location>
        <begin position="533"/>
        <end position="575"/>
    </location>
</feature>
<dbReference type="Proteomes" id="UP000464178">
    <property type="component" value="Chromosome"/>
</dbReference>
<sequence length="867" mass="94563">MSSLHTKPELLAPAGDWEAMRAAVANGADAVYFGLSNFNARARATNFELSELPDVMTFLHARNVRGFVTLNTLIFSDELEAVAEFVKSVAAAGTDAVIVQDLGLVRLIKRIAPTLPVHGSTQMTLTEPRGIEFVTNLGVERVVLARELSLNDIRKVTANTSTPVEVFVHGALCVAYSGQCLTSEALGGRSANRGQCAQACRLPYEMIVDGAKRELGDRAYLLSPQDLAAFDLIDPLIEAGVISFKIEGRLKGGPYVASTTQTYRKAIDAKLTHHDFALPRREQLDLAQTFSRGLTPGFLEGVNHQMLVRGRFPKSRGVRIGRVAGFAKSGVRIELCEAFDDLVKAGDGVLFDIGKPQEQEPGGRVWRVVPSRGAAELQFEIGALDYSQIPIGCDVYKTDDPALRKRLEQSYSQDKLAKRVPITGRVFGTVGGALMLSLSDGERESSASWVGPLELARKQPTSEAEVREQLARLGDTPFELGEVVVNLPAGVMVPRSVLNDLRRQAAGALAEQRIEARKHAVANGNALGELRREVAEPTLPSPLPEGKGASARDSSVREATSTNSSFSPFPSGRGGGGVGSAHLTVLVRNLEQLDAVLSWSPSDGLPKPSAVYADFEDLRRYKDAVAKARVAGMPIGLAPTRVWKPGEDGFQALVARAEPDIVLVRNLASISYFREQLPNVRLIGDFSLNVANELTAGVLMGAGFERLVPSYDLNWDQFASMVRRAHADWFEPVLHQHMPMFHMEHCVFAAFLSTGKDHRDCGRPCEVHKVELRDRVGANFPVLPDTGCRNTVFNSVAQSAAEYVGRMRELGLRAFRVDLLRETPAQVTSLLDRYARVIAGRDDGHETWRQLRVLNQLGVTRGTLNLL</sequence>
<accession>A0A6P2DIA6</accession>
<feature type="compositionally biased region" description="Low complexity" evidence="1">
    <location>
        <begin position="560"/>
        <end position="571"/>
    </location>
</feature>
<evidence type="ECO:0000256" key="1">
    <source>
        <dbReference type="SAM" id="MobiDB-lite"/>
    </source>
</evidence>
<dbReference type="Pfam" id="PF01136">
    <property type="entry name" value="Peptidase_U32"/>
    <property type="match status" value="2"/>
</dbReference>
<keyword evidence="4" id="KW-1185">Reference proteome</keyword>
<organism evidence="3 4">
    <name type="scientific">Gemmata massiliana</name>
    <dbReference type="NCBI Taxonomy" id="1210884"/>
    <lineage>
        <taxon>Bacteria</taxon>
        <taxon>Pseudomonadati</taxon>
        <taxon>Planctomycetota</taxon>
        <taxon>Planctomycetia</taxon>
        <taxon>Gemmatales</taxon>
        <taxon>Gemmataceae</taxon>
        <taxon>Gemmata</taxon>
    </lineage>
</organism>
<dbReference type="AlphaFoldDB" id="A0A6P2DIA6"/>